<keyword evidence="10 11" id="KW-0472">Membrane</keyword>
<dbReference type="InterPro" id="IPR004387">
    <property type="entry name" value="Pept_M50_Zn"/>
</dbReference>
<dbReference type="Pfam" id="PF17820">
    <property type="entry name" value="PDZ_6"/>
    <property type="match status" value="1"/>
</dbReference>
<organism evidence="13 14">
    <name type="scientific">Oharaeibacter diazotrophicus</name>
    <dbReference type="NCBI Taxonomy" id="1920512"/>
    <lineage>
        <taxon>Bacteria</taxon>
        <taxon>Pseudomonadati</taxon>
        <taxon>Pseudomonadota</taxon>
        <taxon>Alphaproteobacteria</taxon>
        <taxon>Hyphomicrobiales</taxon>
        <taxon>Pleomorphomonadaceae</taxon>
        <taxon>Oharaeibacter</taxon>
    </lineage>
</organism>
<evidence type="ECO:0000256" key="1">
    <source>
        <dbReference type="ARBA" id="ARBA00001947"/>
    </source>
</evidence>
<evidence type="ECO:0000256" key="3">
    <source>
        <dbReference type="ARBA" id="ARBA00007931"/>
    </source>
</evidence>
<dbReference type="GO" id="GO:0046872">
    <property type="term" value="F:metal ion binding"/>
    <property type="evidence" value="ECO:0007669"/>
    <property type="project" value="UniProtKB-KW"/>
</dbReference>
<dbReference type="PANTHER" id="PTHR42837">
    <property type="entry name" value="REGULATOR OF SIGMA-E PROTEASE RSEP"/>
    <property type="match status" value="1"/>
</dbReference>
<evidence type="ECO:0000256" key="9">
    <source>
        <dbReference type="ARBA" id="ARBA00023049"/>
    </source>
</evidence>
<keyword evidence="7 11" id="KW-0862">Zinc</keyword>
<keyword evidence="11" id="KW-0479">Metal-binding</keyword>
<dbReference type="EC" id="3.4.24.-" evidence="11"/>
<dbReference type="CDD" id="cd06163">
    <property type="entry name" value="S2P-M50_PDZ_RseP-like"/>
    <property type="match status" value="1"/>
</dbReference>
<keyword evidence="5 11" id="KW-0812">Transmembrane</keyword>
<gene>
    <name evidence="13" type="ORF">EDD54_1388</name>
</gene>
<feature type="transmembrane region" description="Helical" evidence="11">
    <location>
        <begin position="345"/>
        <end position="363"/>
    </location>
</feature>
<dbReference type="RefSeq" id="WP_126535389.1">
    <property type="nucleotide sequence ID" value="NZ_BSPM01000008.1"/>
</dbReference>
<feature type="transmembrane region" description="Helical" evidence="11">
    <location>
        <begin position="295"/>
        <end position="315"/>
    </location>
</feature>
<dbReference type="Gene3D" id="2.30.42.10">
    <property type="match status" value="1"/>
</dbReference>
<dbReference type="Pfam" id="PF02163">
    <property type="entry name" value="Peptidase_M50"/>
    <property type="match status" value="1"/>
</dbReference>
<feature type="domain" description="PDZ" evidence="12">
    <location>
        <begin position="136"/>
        <end position="177"/>
    </location>
</feature>
<dbReference type="NCBIfam" id="TIGR00054">
    <property type="entry name" value="RIP metalloprotease RseP"/>
    <property type="match status" value="1"/>
</dbReference>
<name>A0A4R6RLG7_9HYPH</name>
<dbReference type="GO" id="GO:0016020">
    <property type="term" value="C:membrane"/>
    <property type="evidence" value="ECO:0007669"/>
    <property type="project" value="UniProtKB-SubCell"/>
</dbReference>
<evidence type="ECO:0000256" key="10">
    <source>
        <dbReference type="ARBA" id="ARBA00023136"/>
    </source>
</evidence>
<accession>A0A4R6RLG7</accession>
<dbReference type="EMBL" id="SNXY01000006">
    <property type="protein sequence ID" value="TDP87493.1"/>
    <property type="molecule type" value="Genomic_DNA"/>
</dbReference>
<dbReference type="SMART" id="SM00228">
    <property type="entry name" value="PDZ"/>
    <property type="match status" value="1"/>
</dbReference>
<keyword evidence="9 11" id="KW-0482">Metalloprotease</keyword>
<reference evidence="13 14" key="1">
    <citation type="submission" date="2019-03" db="EMBL/GenBank/DDBJ databases">
        <title>Genomic Encyclopedia of Type Strains, Phase IV (KMG-IV): sequencing the most valuable type-strain genomes for metagenomic binning, comparative biology and taxonomic classification.</title>
        <authorList>
            <person name="Goeker M."/>
        </authorList>
    </citation>
    <scope>NUCLEOTIDE SEQUENCE [LARGE SCALE GENOMIC DNA]</scope>
    <source>
        <strain evidence="13 14">DSM 102969</strain>
    </source>
</reference>
<dbReference type="GO" id="GO:0004222">
    <property type="term" value="F:metalloendopeptidase activity"/>
    <property type="evidence" value="ECO:0007669"/>
    <property type="project" value="InterPro"/>
</dbReference>
<keyword evidence="8 11" id="KW-1133">Transmembrane helix</keyword>
<feature type="transmembrane region" description="Helical" evidence="11">
    <location>
        <begin position="6"/>
        <end position="28"/>
    </location>
</feature>
<keyword evidence="6 11" id="KW-0378">Hydrolase</keyword>
<dbReference type="PROSITE" id="PS50106">
    <property type="entry name" value="PDZ"/>
    <property type="match status" value="1"/>
</dbReference>
<dbReference type="AlphaFoldDB" id="A0A4R6RLG7"/>
<evidence type="ECO:0000313" key="14">
    <source>
        <dbReference type="Proteomes" id="UP000294547"/>
    </source>
</evidence>
<dbReference type="InterPro" id="IPR041489">
    <property type="entry name" value="PDZ_6"/>
</dbReference>
<keyword evidence="14" id="KW-1185">Reference proteome</keyword>
<dbReference type="SUPFAM" id="SSF50156">
    <property type="entry name" value="PDZ domain-like"/>
    <property type="match status" value="1"/>
</dbReference>
<evidence type="ECO:0000259" key="12">
    <source>
        <dbReference type="PROSITE" id="PS50106"/>
    </source>
</evidence>
<dbReference type="GO" id="GO:0006508">
    <property type="term" value="P:proteolysis"/>
    <property type="evidence" value="ECO:0007669"/>
    <property type="project" value="UniProtKB-KW"/>
</dbReference>
<proteinExistence type="inferred from homology"/>
<dbReference type="CDD" id="cd23081">
    <property type="entry name" value="cpPDZ_EcRseP-like"/>
    <property type="match status" value="1"/>
</dbReference>
<keyword evidence="4 13" id="KW-0645">Protease</keyword>
<evidence type="ECO:0000256" key="6">
    <source>
        <dbReference type="ARBA" id="ARBA00022801"/>
    </source>
</evidence>
<sequence length="372" mass="38826">MDLLTGYGASLFGTLVPFLAVLTVVVFFHELGHFLVARWCGVAVRTFSIGFGPELFGWNDRHGTRWRLAAIPLGGYVKFIDDLNAASAPDRAAAAAAGEGSFQGKSVARRAAIVAAGPIANFLLALVIYTLLFASLGKPVVAPIVDAVTPGSAAAEAGFLPGDRITAIDGRPVDSFTALQRIVTRSAGLVLTIDVERDGGHVVLTATPRIDEITDVFGNRQRVGLLGLQRQNGTVVIVHYGPLEAVGQAFAESADVVGGTLGYIGGIFAGRESADQIGGPIGIAKVSGQAASLGLIPLVNLAAVLSISIGLLNLFPIPLLDGGHLVYYAIEAVRGRPLSERAQDFGFRIGFAVVLMLMVLGTFNDIVRLVSG</sequence>
<dbReference type="InterPro" id="IPR001478">
    <property type="entry name" value="PDZ"/>
</dbReference>
<dbReference type="OrthoDB" id="9782003at2"/>
<dbReference type="InterPro" id="IPR008915">
    <property type="entry name" value="Peptidase_M50"/>
</dbReference>
<evidence type="ECO:0000256" key="8">
    <source>
        <dbReference type="ARBA" id="ARBA00022989"/>
    </source>
</evidence>
<evidence type="ECO:0000313" key="13">
    <source>
        <dbReference type="EMBL" id="TDP87493.1"/>
    </source>
</evidence>
<evidence type="ECO:0000256" key="7">
    <source>
        <dbReference type="ARBA" id="ARBA00022833"/>
    </source>
</evidence>
<evidence type="ECO:0000256" key="11">
    <source>
        <dbReference type="RuleBase" id="RU362031"/>
    </source>
</evidence>
<evidence type="ECO:0000256" key="2">
    <source>
        <dbReference type="ARBA" id="ARBA00004141"/>
    </source>
</evidence>
<evidence type="ECO:0000256" key="5">
    <source>
        <dbReference type="ARBA" id="ARBA00022692"/>
    </source>
</evidence>
<comment type="caution">
    <text evidence="13">The sequence shown here is derived from an EMBL/GenBank/DDBJ whole genome shotgun (WGS) entry which is preliminary data.</text>
</comment>
<dbReference type="PANTHER" id="PTHR42837:SF2">
    <property type="entry name" value="MEMBRANE METALLOPROTEASE ARASP2, CHLOROPLASTIC-RELATED"/>
    <property type="match status" value="1"/>
</dbReference>
<dbReference type="InterPro" id="IPR036034">
    <property type="entry name" value="PDZ_sf"/>
</dbReference>
<comment type="cofactor">
    <cofactor evidence="1 11">
        <name>Zn(2+)</name>
        <dbReference type="ChEBI" id="CHEBI:29105"/>
    </cofactor>
</comment>
<feature type="transmembrane region" description="Helical" evidence="11">
    <location>
        <begin position="111"/>
        <end position="134"/>
    </location>
</feature>
<dbReference type="Proteomes" id="UP000294547">
    <property type="component" value="Unassembled WGS sequence"/>
</dbReference>
<comment type="subcellular location">
    <subcellularLocation>
        <location evidence="2">Membrane</location>
        <topology evidence="2">Multi-pass membrane protein</topology>
    </subcellularLocation>
</comment>
<comment type="similarity">
    <text evidence="3 11">Belongs to the peptidase M50B family.</text>
</comment>
<protein>
    <recommendedName>
        <fullName evidence="11">Zinc metalloprotease</fullName>
        <ecNumber evidence="11">3.4.24.-</ecNumber>
    </recommendedName>
</protein>
<evidence type="ECO:0000256" key="4">
    <source>
        <dbReference type="ARBA" id="ARBA00022670"/>
    </source>
</evidence>